<dbReference type="AlphaFoldDB" id="A0A3N4M145"/>
<reference evidence="1 2" key="1">
    <citation type="journal article" date="2018" name="Nat. Ecol. Evol.">
        <title>Pezizomycetes genomes reveal the molecular basis of ectomycorrhizal truffle lifestyle.</title>
        <authorList>
            <person name="Murat C."/>
            <person name="Payen T."/>
            <person name="Noel B."/>
            <person name="Kuo A."/>
            <person name="Morin E."/>
            <person name="Chen J."/>
            <person name="Kohler A."/>
            <person name="Krizsan K."/>
            <person name="Balestrini R."/>
            <person name="Da Silva C."/>
            <person name="Montanini B."/>
            <person name="Hainaut M."/>
            <person name="Levati E."/>
            <person name="Barry K.W."/>
            <person name="Belfiori B."/>
            <person name="Cichocki N."/>
            <person name="Clum A."/>
            <person name="Dockter R.B."/>
            <person name="Fauchery L."/>
            <person name="Guy J."/>
            <person name="Iotti M."/>
            <person name="Le Tacon F."/>
            <person name="Lindquist E.A."/>
            <person name="Lipzen A."/>
            <person name="Malagnac F."/>
            <person name="Mello A."/>
            <person name="Molinier V."/>
            <person name="Miyauchi S."/>
            <person name="Poulain J."/>
            <person name="Riccioni C."/>
            <person name="Rubini A."/>
            <person name="Sitrit Y."/>
            <person name="Splivallo R."/>
            <person name="Traeger S."/>
            <person name="Wang M."/>
            <person name="Zifcakova L."/>
            <person name="Wipf D."/>
            <person name="Zambonelli A."/>
            <person name="Paolocci F."/>
            <person name="Nowrousian M."/>
            <person name="Ottonello S."/>
            <person name="Baldrian P."/>
            <person name="Spatafora J.W."/>
            <person name="Henrissat B."/>
            <person name="Nagy L.G."/>
            <person name="Aury J.M."/>
            <person name="Wincker P."/>
            <person name="Grigoriev I.V."/>
            <person name="Bonfante P."/>
            <person name="Martin F.M."/>
        </authorList>
    </citation>
    <scope>NUCLEOTIDE SEQUENCE [LARGE SCALE GENOMIC DNA]</scope>
    <source>
        <strain evidence="1 2">ATCC MYA-4762</strain>
    </source>
</reference>
<dbReference type="EMBL" id="ML121529">
    <property type="protein sequence ID" value="RPB28757.1"/>
    <property type="molecule type" value="Genomic_DNA"/>
</dbReference>
<gene>
    <name evidence="1" type="ORF">L211DRAFT_406911</name>
</gene>
<evidence type="ECO:0000313" key="1">
    <source>
        <dbReference type="EMBL" id="RPB28757.1"/>
    </source>
</evidence>
<evidence type="ECO:0000313" key="2">
    <source>
        <dbReference type="Proteomes" id="UP000267821"/>
    </source>
</evidence>
<keyword evidence="2" id="KW-1185">Reference proteome</keyword>
<organism evidence="1 2">
    <name type="scientific">Terfezia boudieri ATCC MYA-4762</name>
    <dbReference type="NCBI Taxonomy" id="1051890"/>
    <lineage>
        <taxon>Eukaryota</taxon>
        <taxon>Fungi</taxon>
        <taxon>Dikarya</taxon>
        <taxon>Ascomycota</taxon>
        <taxon>Pezizomycotina</taxon>
        <taxon>Pezizomycetes</taxon>
        <taxon>Pezizales</taxon>
        <taxon>Pezizaceae</taxon>
        <taxon>Terfezia</taxon>
    </lineage>
</organism>
<name>A0A3N4M145_9PEZI</name>
<accession>A0A3N4M145</accession>
<protein>
    <submittedName>
        <fullName evidence="1">Uncharacterized protein</fullName>
    </submittedName>
</protein>
<dbReference type="InParanoid" id="A0A3N4M145"/>
<dbReference type="Proteomes" id="UP000267821">
    <property type="component" value="Unassembled WGS sequence"/>
</dbReference>
<sequence>MGEGSNESLSLSLSLSLSSGSESSFSIFNGERELSLTQGEKDRLFRRKLRILDALVKIRYLQSRKFQVPKSQGFREECRVPNCVTIDAHVMIGMWFSRMHEILNISTNSLQVCPVMRILNIA</sequence>
<proteinExistence type="predicted"/>